<accession>A0A915LYM7</accession>
<protein>
    <submittedName>
        <fullName evidence="2">Uncharacterized protein</fullName>
    </submittedName>
</protein>
<dbReference type="Proteomes" id="UP000887561">
    <property type="component" value="Unplaced"/>
</dbReference>
<dbReference type="WBParaSite" id="scaffold2297_cov206.g4606">
    <property type="protein sequence ID" value="scaffold2297_cov206.g4606"/>
    <property type="gene ID" value="scaffold2297_cov206.g4606"/>
</dbReference>
<sequence length="92" mass="10375">MNDAVLESNAAERADDRSEDSPVIVNGTVVLMGYYACPLGFRTVYIERVPIIQVLTYLQINCGMVMCELLLTVAEAGSNEKCRRRGYLKHYR</sequence>
<evidence type="ECO:0000313" key="2">
    <source>
        <dbReference type="WBParaSite" id="scaffold2297_cov206.g4606"/>
    </source>
</evidence>
<evidence type="ECO:0000313" key="1">
    <source>
        <dbReference type="Proteomes" id="UP000887561"/>
    </source>
</evidence>
<proteinExistence type="predicted"/>
<reference evidence="2" key="1">
    <citation type="submission" date="2022-11" db="UniProtKB">
        <authorList>
            <consortium name="WormBaseParasite"/>
        </authorList>
    </citation>
    <scope>IDENTIFICATION</scope>
</reference>
<keyword evidence="1" id="KW-1185">Reference proteome</keyword>
<organism evidence="1 2">
    <name type="scientific">Meloidogyne javanica</name>
    <name type="common">Root-knot nematode worm</name>
    <dbReference type="NCBI Taxonomy" id="6303"/>
    <lineage>
        <taxon>Eukaryota</taxon>
        <taxon>Metazoa</taxon>
        <taxon>Ecdysozoa</taxon>
        <taxon>Nematoda</taxon>
        <taxon>Chromadorea</taxon>
        <taxon>Rhabditida</taxon>
        <taxon>Tylenchina</taxon>
        <taxon>Tylenchomorpha</taxon>
        <taxon>Tylenchoidea</taxon>
        <taxon>Meloidogynidae</taxon>
        <taxon>Meloidogyninae</taxon>
        <taxon>Meloidogyne</taxon>
        <taxon>Meloidogyne incognita group</taxon>
    </lineage>
</organism>
<name>A0A915LYM7_MELJA</name>
<dbReference type="AlphaFoldDB" id="A0A915LYM7"/>